<sequence length="81" mass="8751">MYGCDAKPNTTNEILVHVGPAKLGPTQSSSRNNTLYIIPLCLYLSLSFALRTPGAATREHKAQDLSSEPYLTALLPPYCGV</sequence>
<accession>A0A3Q7H190</accession>
<dbReference type="EnsemblPlants" id="Solyc06g070985.1.1">
    <property type="protein sequence ID" value="Solyc06g070985.1.1"/>
    <property type="gene ID" value="Solyc06g070985.1"/>
</dbReference>
<evidence type="ECO:0000313" key="1">
    <source>
        <dbReference type="EnsemblPlants" id="Solyc06g070985.1.1"/>
    </source>
</evidence>
<dbReference type="Gramene" id="Solyc06g070985.1.1">
    <property type="protein sequence ID" value="Solyc06g070985.1.1"/>
    <property type="gene ID" value="Solyc06g070985.1"/>
</dbReference>
<dbReference type="InParanoid" id="A0A3Q7H190"/>
<reference evidence="1" key="1">
    <citation type="journal article" date="2012" name="Nature">
        <title>The tomato genome sequence provides insights into fleshy fruit evolution.</title>
        <authorList>
            <consortium name="Tomato Genome Consortium"/>
        </authorList>
    </citation>
    <scope>NUCLEOTIDE SEQUENCE [LARGE SCALE GENOMIC DNA]</scope>
    <source>
        <strain evidence="1">cv. Heinz 1706</strain>
    </source>
</reference>
<dbReference type="Proteomes" id="UP000004994">
    <property type="component" value="Chromosome 6"/>
</dbReference>
<reference evidence="1" key="2">
    <citation type="submission" date="2019-01" db="UniProtKB">
        <authorList>
            <consortium name="EnsemblPlants"/>
        </authorList>
    </citation>
    <scope>IDENTIFICATION</scope>
    <source>
        <strain evidence="1">cv. Heinz 1706</strain>
    </source>
</reference>
<organism evidence="1">
    <name type="scientific">Solanum lycopersicum</name>
    <name type="common">Tomato</name>
    <name type="synonym">Lycopersicon esculentum</name>
    <dbReference type="NCBI Taxonomy" id="4081"/>
    <lineage>
        <taxon>Eukaryota</taxon>
        <taxon>Viridiplantae</taxon>
        <taxon>Streptophyta</taxon>
        <taxon>Embryophyta</taxon>
        <taxon>Tracheophyta</taxon>
        <taxon>Spermatophyta</taxon>
        <taxon>Magnoliopsida</taxon>
        <taxon>eudicotyledons</taxon>
        <taxon>Gunneridae</taxon>
        <taxon>Pentapetalae</taxon>
        <taxon>asterids</taxon>
        <taxon>lamiids</taxon>
        <taxon>Solanales</taxon>
        <taxon>Solanaceae</taxon>
        <taxon>Solanoideae</taxon>
        <taxon>Solaneae</taxon>
        <taxon>Solanum</taxon>
        <taxon>Solanum subgen. Lycopersicon</taxon>
    </lineage>
</organism>
<name>A0A3Q7H190_SOLLC</name>
<protein>
    <submittedName>
        <fullName evidence="1">Uncharacterized protein</fullName>
    </submittedName>
</protein>
<keyword evidence="2" id="KW-1185">Reference proteome</keyword>
<dbReference type="AlphaFoldDB" id="A0A3Q7H190"/>
<evidence type="ECO:0000313" key="2">
    <source>
        <dbReference type="Proteomes" id="UP000004994"/>
    </source>
</evidence>
<proteinExistence type="predicted"/>